<dbReference type="Pfam" id="PF26226">
    <property type="entry name" value="DUF8052"/>
    <property type="match status" value="1"/>
</dbReference>
<evidence type="ECO:0000259" key="1">
    <source>
        <dbReference type="Pfam" id="PF26226"/>
    </source>
</evidence>
<dbReference type="STRING" id="163.SAMN04487775_106146"/>
<name>A0A1H9C828_9SPIR</name>
<gene>
    <name evidence="2" type="ORF">SAMN04487977_10278</name>
</gene>
<keyword evidence="3" id="KW-1185">Reference proteome</keyword>
<sequence>MEPSEVIKKLLPAFERYYTVKNEDITPPFCAEAEFRSHNEQYFLVRSAHIADIDSNEFVYFASPDELTSEKLEELVNTAWNAGLAKVHPYNGHRNSDVTLLIFTKSISPETAITIKKTKLYKSYKFSFHGWSHFKLAVCNTTDMTIYTNRQGKDYAKLINKNIKSPS</sequence>
<dbReference type="OrthoDB" id="1751309at2"/>
<proteinExistence type="predicted"/>
<protein>
    <recommendedName>
        <fullName evidence="1">DUF8052 domain-containing protein</fullName>
    </recommendedName>
</protein>
<organism evidence="2 3">
    <name type="scientific">Treponema bryantii</name>
    <dbReference type="NCBI Taxonomy" id="163"/>
    <lineage>
        <taxon>Bacteria</taxon>
        <taxon>Pseudomonadati</taxon>
        <taxon>Spirochaetota</taxon>
        <taxon>Spirochaetia</taxon>
        <taxon>Spirochaetales</taxon>
        <taxon>Treponemataceae</taxon>
        <taxon>Treponema</taxon>
    </lineage>
</organism>
<dbReference type="AlphaFoldDB" id="A0A1H9C828"/>
<feature type="domain" description="DUF8052" evidence="1">
    <location>
        <begin position="4"/>
        <end position="160"/>
    </location>
</feature>
<accession>A0A1H9C828</accession>
<dbReference type="InterPro" id="IPR058365">
    <property type="entry name" value="DUF8052"/>
</dbReference>
<dbReference type="RefSeq" id="WP_074641043.1">
    <property type="nucleotide sequence ID" value="NZ_FOFU01000002.1"/>
</dbReference>
<evidence type="ECO:0000313" key="2">
    <source>
        <dbReference type="EMBL" id="SEP97289.1"/>
    </source>
</evidence>
<dbReference type="EMBL" id="FOFU01000002">
    <property type="protein sequence ID" value="SEP97289.1"/>
    <property type="molecule type" value="Genomic_DNA"/>
</dbReference>
<evidence type="ECO:0000313" key="3">
    <source>
        <dbReference type="Proteomes" id="UP000182360"/>
    </source>
</evidence>
<dbReference type="Proteomes" id="UP000182360">
    <property type="component" value="Unassembled WGS sequence"/>
</dbReference>
<reference evidence="2 3" key="1">
    <citation type="submission" date="2016-10" db="EMBL/GenBank/DDBJ databases">
        <authorList>
            <person name="de Groot N.N."/>
        </authorList>
    </citation>
    <scope>NUCLEOTIDE SEQUENCE [LARGE SCALE GENOMIC DNA]</scope>
    <source>
        <strain evidence="2 3">B25</strain>
    </source>
</reference>